<gene>
    <name evidence="1" type="ORF">METZ01_LOCUS497554</name>
</gene>
<protein>
    <recommendedName>
        <fullName evidence="2">RidA family protein</fullName>
    </recommendedName>
</protein>
<organism evidence="1">
    <name type="scientific">marine metagenome</name>
    <dbReference type="NCBI Taxonomy" id="408172"/>
    <lineage>
        <taxon>unclassified sequences</taxon>
        <taxon>metagenomes</taxon>
        <taxon>ecological metagenomes</taxon>
    </lineage>
</organism>
<dbReference type="InterPro" id="IPR035959">
    <property type="entry name" value="RutC-like_sf"/>
</dbReference>
<name>A0A383DK61_9ZZZZ</name>
<accession>A0A383DK61</accession>
<sequence length="39" mass="4325">MTRHLIKGGSRFEDIASFSRAVVDGDMIYLSGTTGHNRK</sequence>
<dbReference type="EMBL" id="UINC01217898">
    <property type="protein sequence ID" value="SVE44700.1"/>
    <property type="molecule type" value="Genomic_DNA"/>
</dbReference>
<dbReference type="AlphaFoldDB" id="A0A383DK61"/>
<evidence type="ECO:0000313" key="1">
    <source>
        <dbReference type="EMBL" id="SVE44700.1"/>
    </source>
</evidence>
<proteinExistence type="predicted"/>
<evidence type="ECO:0008006" key="2">
    <source>
        <dbReference type="Google" id="ProtNLM"/>
    </source>
</evidence>
<reference evidence="1" key="1">
    <citation type="submission" date="2018-05" db="EMBL/GenBank/DDBJ databases">
        <authorList>
            <person name="Lanie J.A."/>
            <person name="Ng W.-L."/>
            <person name="Kazmierczak K.M."/>
            <person name="Andrzejewski T.M."/>
            <person name="Davidsen T.M."/>
            <person name="Wayne K.J."/>
            <person name="Tettelin H."/>
            <person name="Glass J.I."/>
            <person name="Rusch D."/>
            <person name="Podicherti R."/>
            <person name="Tsui H.-C.T."/>
            <person name="Winkler M.E."/>
        </authorList>
    </citation>
    <scope>NUCLEOTIDE SEQUENCE</scope>
</reference>
<dbReference type="SUPFAM" id="SSF55298">
    <property type="entry name" value="YjgF-like"/>
    <property type="match status" value="1"/>
</dbReference>
<feature type="non-terminal residue" evidence="1">
    <location>
        <position position="39"/>
    </location>
</feature>